<gene>
    <name evidence="1" type="ORF">An12g03750</name>
</gene>
<organism evidence="1">
    <name type="scientific">Aspergillus niger</name>
    <dbReference type="NCBI Taxonomy" id="5061"/>
    <lineage>
        <taxon>Eukaryota</taxon>
        <taxon>Fungi</taxon>
        <taxon>Dikarya</taxon>
        <taxon>Ascomycota</taxon>
        <taxon>Pezizomycotina</taxon>
        <taxon>Eurotiomycetes</taxon>
        <taxon>Eurotiomycetidae</taxon>
        <taxon>Eurotiales</taxon>
        <taxon>Aspergillaceae</taxon>
        <taxon>Aspergillus</taxon>
        <taxon>Aspergillus subgen. Circumdati</taxon>
    </lineage>
</organism>
<name>A0AAJ8E2B8_ASPNG</name>
<protein>
    <submittedName>
        <fullName evidence="1">Uncharacterized protein</fullName>
    </submittedName>
</protein>
<accession>A0AAJ8E2B8</accession>
<reference evidence="1" key="1">
    <citation type="submission" date="2025-02" db="EMBL/GenBank/DDBJ databases">
        <authorList>
            <consortium name="NCBI Genome Project"/>
        </authorList>
    </citation>
    <scope>NUCLEOTIDE SEQUENCE</scope>
</reference>
<reference evidence="1" key="2">
    <citation type="submission" date="2025-08" db="UniProtKB">
        <authorList>
            <consortium name="RefSeq"/>
        </authorList>
    </citation>
    <scope>IDENTIFICATION</scope>
</reference>
<dbReference type="GeneID" id="84592539"/>
<dbReference type="KEGG" id="ang:An12g03750"/>
<sequence>MSPLLSTARQLVCMIYLTPPPPLLSSGGASSSSDTTLRLVWQLGYHLTRCRGIPLGKDNMVLFVCATRSGTFKGADEFRCVYVKGMPVEKDMWLGSLMGRNLSQKEAPQYPASHLDFTPRSEMESALKSEVRRECPPRSEMEIALKSELK</sequence>
<proteinExistence type="predicted"/>
<dbReference type="VEuPathDB" id="FungiDB:An12g03750"/>
<evidence type="ECO:0000313" key="1">
    <source>
        <dbReference type="RefSeq" id="XP_059604417.1"/>
    </source>
</evidence>
<dbReference type="RefSeq" id="XP_059604417.1">
    <property type="nucleotide sequence ID" value="XM_059750819.1"/>
</dbReference>
<dbReference type="AlphaFoldDB" id="A0AAJ8E2B8"/>